<dbReference type="Gramene" id="AET3Gv20090300.16">
    <property type="protein sequence ID" value="AET3Gv20090300.16"/>
    <property type="gene ID" value="AET3Gv20090300"/>
</dbReference>
<name>A0A453DUF3_AEGTS</name>
<organism evidence="1 2">
    <name type="scientific">Aegilops tauschii subsp. strangulata</name>
    <name type="common">Goatgrass</name>
    <dbReference type="NCBI Taxonomy" id="200361"/>
    <lineage>
        <taxon>Eukaryota</taxon>
        <taxon>Viridiplantae</taxon>
        <taxon>Streptophyta</taxon>
        <taxon>Embryophyta</taxon>
        <taxon>Tracheophyta</taxon>
        <taxon>Spermatophyta</taxon>
        <taxon>Magnoliopsida</taxon>
        <taxon>Liliopsida</taxon>
        <taxon>Poales</taxon>
        <taxon>Poaceae</taxon>
        <taxon>BOP clade</taxon>
        <taxon>Pooideae</taxon>
        <taxon>Triticodae</taxon>
        <taxon>Triticeae</taxon>
        <taxon>Triticinae</taxon>
        <taxon>Aegilops</taxon>
    </lineage>
</organism>
<sequence>PPSIESLKFNCCWIFLINQSQKGVRLYIKAAKVSNAIPIRHE</sequence>
<reference evidence="1" key="3">
    <citation type="journal article" date="2017" name="Nature">
        <title>Genome sequence of the progenitor of the wheat D genome Aegilops tauschii.</title>
        <authorList>
            <person name="Luo M.C."/>
            <person name="Gu Y.Q."/>
            <person name="Puiu D."/>
            <person name="Wang H."/>
            <person name="Twardziok S.O."/>
            <person name="Deal K.R."/>
            <person name="Huo N."/>
            <person name="Zhu T."/>
            <person name="Wang L."/>
            <person name="Wang Y."/>
            <person name="McGuire P.E."/>
            <person name="Liu S."/>
            <person name="Long H."/>
            <person name="Ramasamy R.K."/>
            <person name="Rodriguez J.C."/>
            <person name="Van S.L."/>
            <person name="Yuan L."/>
            <person name="Wang Z."/>
            <person name="Xia Z."/>
            <person name="Xiao L."/>
            <person name="Anderson O.D."/>
            <person name="Ouyang S."/>
            <person name="Liang Y."/>
            <person name="Zimin A.V."/>
            <person name="Pertea G."/>
            <person name="Qi P."/>
            <person name="Bennetzen J.L."/>
            <person name="Dai X."/>
            <person name="Dawson M.W."/>
            <person name="Muller H.G."/>
            <person name="Kugler K."/>
            <person name="Rivarola-Duarte L."/>
            <person name="Spannagl M."/>
            <person name="Mayer K.F.X."/>
            <person name="Lu F.H."/>
            <person name="Bevan M.W."/>
            <person name="Leroy P."/>
            <person name="Li P."/>
            <person name="You F.M."/>
            <person name="Sun Q."/>
            <person name="Liu Z."/>
            <person name="Lyons E."/>
            <person name="Wicker T."/>
            <person name="Salzberg S.L."/>
            <person name="Devos K.M."/>
            <person name="Dvorak J."/>
        </authorList>
    </citation>
    <scope>NUCLEOTIDE SEQUENCE [LARGE SCALE GENOMIC DNA]</scope>
    <source>
        <strain evidence="1">cv. AL8/78</strain>
    </source>
</reference>
<evidence type="ECO:0000313" key="2">
    <source>
        <dbReference type="Proteomes" id="UP000015105"/>
    </source>
</evidence>
<evidence type="ECO:0000313" key="1">
    <source>
        <dbReference type="EnsemblPlants" id="AET3Gv20090300.16"/>
    </source>
</evidence>
<reference evidence="1" key="4">
    <citation type="submission" date="2019-03" db="UniProtKB">
        <authorList>
            <consortium name="EnsemblPlants"/>
        </authorList>
    </citation>
    <scope>IDENTIFICATION</scope>
</reference>
<reference evidence="1" key="5">
    <citation type="journal article" date="2021" name="G3 (Bethesda)">
        <title>Aegilops tauschii genome assembly Aet v5.0 features greater sequence contiguity and improved annotation.</title>
        <authorList>
            <person name="Wang L."/>
            <person name="Zhu T."/>
            <person name="Rodriguez J.C."/>
            <person name="Deal K.R."/>
            <person name="Dubcovsky J."/>
            <person name="McGuire P.E."/>
            <person name="Lux T."/>
            <person name="Spannagl M."/>
            <person name="Mayer K.F.X."/>
            <person name="Baldrich P."/>
            <person name="Meyers B.C."/>
            <person name="Huo N."/>
            <person name="Gu Y.Q."/>
            <person name="Zhou H."/>
            <person name="Devos K.M."/>
            <person name="Bennetzen J.L."/>
            <person name="Unver T."/>
            <person name="Budak H."/>
            <person name="Gulick P.J."/>
            <person name="Galiba G."/>
            <person name="Kalapos B."/>
            <person name="Nelson D.R."/>
            <person name="Li P."/>
            <person name="You F.M."/>
            <person name="Luo M.C."/>
            <person name="Dvorak J."/>
        </authorList>
    </citation>
    <scope>NUCLEOTIDE SEQUENCE [LARGE SCALE GENOMIC DNA]</scope>
    <source>
        <strain evidence="1">cv. AL8/78</strain>
    </source>
</reference>
<dbReference type="Proteomes" id="UP000015105">
    <property type="component" value="Chromosome 3D"/>
</dbReference>
<proteinExistence type="predicted"/>
<reference evidence="2" key="1">
    <citation type="journal article" date="2014" name="Science">
        <title>Ancient hybridizations among the ancestral genomes of bread wheat.</title>
        <authorList>
            <consortium name="International Wheat Genome Sequencing Consortium,"/>
            <person name="Marcussen T."/>
            <person name="Sandve S.R."/>
            <person name="Heier L."/>
            <person name="Spannagl M."/>
            <person name="Pfeifer M."/>
            <person name="Jakobsen K.S."/>
            <person name="Wulff B.B."/>
            <person name="Steuernagel B."/>
            <person name="Mayer K.F."/>
            <person name="Olsen O.A."/>
        </authorList>
    </citation>
    <scope>NUCLEOTIDE SEQUENCE [LARGE SCALE GENOMIC DNA]</scope>
    <source>
        <strain evidence="2">cv. AL8/78</strain>
    </source>
</reference>
<protein>
    <submittedName>
        <fullName evidence="1">Uncharacterized protein</fullName>
    </submittedName>
</protein>
<dbReference type="EnsemblPlants" id="AET3Gv20090300.16">
    <property type="protein sequence ID" value="AET3Gv20090300.16"/>
    <property type="gene ID" value="AET3Gv20090300"/>
</dbReference>
<keyword evidence="2" id="KW-1185">Reference proteome</keyword>
<accession>A0A453DUF3</accession>
<reference evidence="2" key="2">
    <citation type="journal article" date="2017" name="Nat. Plants">
        <title>The Aegilops tauschii genome reveals multiple impacts of transposons.</title>
        <authorList>
            <person name="Zhao G."/>
            <person name="Zou C."/>
            <person name="Li K."/>
            <person name="Wang K."/>
            <person name="Li T."/>
            <person name="Gao L."/>
            <person name="Zhang X."/>
            <person name="Wang H."/>
            <person name="Yang Z."/>
            <person name="Liu X."/>
            <person name="Jiang W."/>
            <person name="Mao L."/>
            <person name="Kong X."/>
            <person name="Jiao Y."/>
            <person name="Jia J."/>
        </authorList>
    </citation>
    <scope>NUCLEOTIDE SEQUENCE [LARGE SCALE GENOMIC DNA]</scope>
    <source>
        <strain evidence="2">cv. AL8/78</strain>
    </source>
</reference>
<dbReference type="AlphaFoldDB" id="A0A453DUF3"/>